<dbReference type="EMBL" id="LN907827">
    <property type="protein sequence ID" value="CUU24338.1"/>
    <property type="molecule type" value="Genomic_DNA"/>
</dbReference>
<dbReference type="InterPro" id="IPR000962">
    <property type="entry name" value="Znf_DskA_TraR"/>
</dbReference>
<name>A0A0U5GND0_9GAMM</name>
<dbReference type="NCBIfam" id="TIGR02419">
    <property type="entry name" value="C4_traR_proteo"/>
    <property type="match status" value="1"/>
</dbReference>
<evidence type="ECO:0000256" key="1">
    <source>
        <dbReference type="ARBA" id="ARBA00022723"/>
    </source>
</evidence>
<dbReference type="InterPro" id="IPR012783">
    <property type="entry name" value="Znf_C4_TraR"/>
</dbReference>
<dbReference type="Pfam" id="PF01258">
    <property type="entry name" value="zf-dskA_traR"/>
    <property type="match status" value="1"/>
</dbReference>
<protein>
    <recommendedName>
        <fullName evidence="5">Zinc finger DksA/TraR C4-type domain-containing protein</fullName>
    </recommendedName>
</protein>
<evidence type="ECO:0000256" key="3">
    <source>
        <dbReference type="ARBA" id="ARBA00022833"/>
    </source>
</evidence>
<organism evidence="6 7">
    <name type="scientific">Duffyella gerundensis</name>
    <dbReference type="NCBI Taxonomy" id="1619313"/>
    <lineage>
        <taxon>Bacteria</taxon>
        <taxon>Pseudomonadati</taxon>
        <taxon>Pseudomonadota</taxon>
        <taxon>Gammaproteobacteria</taxon>
        <taxon>Enterobacterales</taxon>
        <taxon>Erwiniaceae</taxon>
        <taxon>Duffyella</taxon>
    </lineage>
</organism>
<dbReference type="PATRIC" id="fig|1619313.3.peg.2182"/>
<dbReference type="OrthoDB" id="962301at2"/>
<proteinExistence type="predicted"/>
<dbReference type="GO" id="GO:1900378">
    <property type="term" value="P:positive regulation of secondary metabolite biosynthetic process"/>
    <property type="evidence" value="ECO:0007669"/>
    <property type="project" value="TreeGrafter"/>
</dbReference>
<reference evidence="7" key="1">
    <citation type="submission" date="2015-11" db="EMBL/GenBank/DDBJ databases">
        <authorList>
            <person name="Blom J."/>
        </authorList>
    </citation>
    <scope>NUCLEOTIDE SEQUENCE [LARGE SCALE GENOMIC DNA]</scope>
</reference>
<dbReference type="Gene3D" id="1.20.120.910">
    <property type="entry name" value="DksA, coiled-coil domain"/>
    <property type="match status" value="1"/>
</dbReference>
<keyword evidence="3" id="KW-0862">Zinc</keyword>
<sequence length="73" mass="8188">MADAIDMAQQRSEEVLARSIAQIIHRPVAVSASFCEECDTPIPEARRRAIYGVTRCVSCQQIFELKATHFKGH</sequence>
<evidence type="ECO:0000256" key="4">
    <source>
        <dbReference type="PROSITE-ProRule" id="PRU00510"/>
    </source>
</evidence>
<evidence type="ECO:0000256" key="2">
    <source>
        <dbReference type="ARBA" id="ARBA00022771"/>
    </source>
</evidence>
<dbReference type="PANTHER" id="PTHR38777">
    <property type="entry name" value="FELS-2 PROPHAGE PROTEIN"/>
    <property type="match status" value="1"/>
</dbReference>
<dbReference type="GO" id="GO:0008270">
    <property type="term" value="F:zinc ion binding"/>
    <property type="evidence" value="ECO:0007669"/>
    <property type="project" value="UniProtKB-KW"/>
</dbReference>
<feature type="domain" description="Zinc finger DksA/TraR C4-type" evidence="5">
    <location>
        <begin position="33"/>
        <end position="64"/>
    </location>
</feature>
<keyword evidence="7" id="KW-1185">Reference proteome</keyword>
<dbReference type="PROSITE" id="PS51128">
    <property type="entry name" value="ZF_DKSA_2"/>
    <property type="match status" value="1"/>
</dbReference>
<keyword evidence="1" id="KW-0479">Metal-binding</keyword>
<dbReference type="RefSeq" id="WP_067431361.1">
    <property type="nucleotide sequence ID" value="NZ_LN907827.1"/>
</dbReference>
<feature type="zinc finger region" description="dksA C4-type" evidence="4">
    <location>
        <begin position="35"/>
        <end position="59"/>
    </location>
</feature>
<evidence type="ECO:0000313" key="6">
    <source>
        <dbReference type="EMBL" id="CUU24338.1"/>
    </source>
</evidence>
<gene>
    <name evidence="6" type="ORF">EM595_2104</name>
</gene>
<dbReference type="AlphaFoldDB" id="A0A0U5GND0"/>
<dbReference type="KEGG" id="ege:EM595_2104"/>
<evidence type="ECO:0000313" key="7">
    <source>
        <dbReference type="Proteomes" id="UP000059419"/>
    </source>
</evidence>
<keyword evidence="2" id="KW-0863">Zinc-finger</keyword>
<evidence type="ECO:0000259" key="5">
    <source>
        <dbReference type="Pfam" id="PF01258"/>
    </source>
</evidence>
<dbReference type="STRING" id="1619313.EM595_2104"/>
<accession>A0A0U5GND0</accession>
<dbReference type="SUPFAM" id="SSF57716">
    <property type="entry name" value="Glucocorticoid receptor-like (DNA-binding domain)"/>
    <property type="match status" value="1"/>
</dbReference>
<dbReference type="Proteomes" id="UP000059419">
    <property type="component" value="Chromosome 1"/>
</dbReference>
<dbReference type="PANTHER" id="PTHR38777:SF1">
    <property type="entry name" value="DNAK SUPPRESSOR PROTEIN"/>
    <property type="match status" value="1"/>
</dbReference>